<proteinExistence type="predicted"/>
<dbReference type="SMART" id="SM00256">
    <property type="entry name" value="FBOX"/>
    <property type="match status" value="1"/>
</dbReference>
<dbReference type="PROSITE" id="PS50181">
    <property type="entry name" value="FBOX"/>
    <property type="match status" value="1"/>
</dbReference>
<dbReference type="InterPro" id="IPR036047">
    <property type="entry name" value="F-box-like_dom_sf"/>
</dbReference>
<dbReference type="CDD" id="cd09917">
    <property type="entry name" value="F-box_SF"/>
    <property type="match status" value="1"/>
</dbReference>
<organism evidence="2 3">
    <name type="scientific">Meloidogyne graminicola</name>
    <dbReference type="NCBI Taxonomy" id="189291"/>
    <lineage>
        <taxon>Eukaryota</taxon>
        <taxon>Metazoa</taxon>
        <taxon>Ecdysozoa</taxon>
        <taxon>Nematoda</taxon>
        <taxon>Chromadorea</taxon>
        <taxon>Rhabditida</taxon>
        <taxon>Tylenchina</taxon>
        <taxon>Tylenchomorpha</taxon>
        <taxon>Tylenchoidea</taxon>
        <taxon>Meloidogynidae</taxon>
        <taxon>Meloidogyninae</taxon>
        <taxon>Meloidogyne</taxon>
    </lineage>
</organism>
<gene>
    <name evidence="2" type="ORF">Mgra_00002450</name>
</gene>
<dbReference type="EMBL" id="JABEBT010000015">
    <property type="protein sequence ID" value="KAF7637997.1"/>
    <property type="molecule type" value="Genomic_DNA"/>
</dbReference>
<dbReference type="SUPFAM" id="SSF81383">
    <property type="entry name" value="F-box domain"/>
    <property type="match status" value="1"/>
</dbReference>
<feature type="domain" description="F-box" evidence="1">
    <location>
        <begin position="1"/>
        <end position="50"/>
    </location>
</feature>
<dbReference type="Pfam" id="PF00646">
    <property type="entry name" value="F-box"/>
    <property type="match status" value="1"/>
</dbReference>
<dbReference type="Proteomes" id="UP000605970">
    <property type="component" value="Unassembled WGS sequence"/>
</dbReference>
<keyword evidence="3" id="KW-1185">Reference proteome</keyword>
<reference evidence="2" key="1">
    <citation type="journal article" date="2020" name="Ecol. Evol.">
        <title>Genome structure and content of the rice root-knot nematode (Meloidogyne graminicola).</title>
        <authorList>
            <person name="Phan N.T."/>
            <person name="Danchin E.G.J."/>
            <person name="Klopp C."/>
            <person name="Perfus-Barbeoch L."/>
            <person name="Kozlowski D.K."/>
            <person name="Koutsovoulos G.D."/>
            <person name="Lopez-Roques C."/>
            <person name="Bouchez O."/>
            <person name="Zahm M."/>
            <person name="Besnard G."/>
            <person name="Bellafiore S."/>
        </authorList>
    </citation>
    <scope>NUCLEOTIDE SEQUENCE</scope>
    <source>
        <strain evidence="2">VN-18</strain>
    </source>
</reference>
<evidence type="ECO:0000313" key="3">
    <source>
        <dbReference type="Proteomes" id="UP000605970"/>
    </source>
</evidence>
<dbReference type="Gene3D" id="1.20.1280.50">
    <property type="match status" value="1"/>
</dbReference>
<dbReference type="AlphaFoldDB" id="A0A8S9ZWK2"/>
<accession>A0A8S9ZWK2</accession>
<dbReference type="InterPro" id="IPR001810">
    <property type="entry name" value="F-box_dom"/>
</dbReference>
<sequence length="60" mass="7513">MEYLPPEIQLKIFKNLNFYQLFSFKQTNKYFYYFINKYKGDLARKRFKKLAFVILINFLN</sequence>
<protein>
    <submittedName>
        <fullName evidence="2">F-box domain-containing protein</fullName>
    </submittedName>
</protein>
<evidence type="ECO:0000259" key="1">
    <source>
        <dbReference type="PROSITE" id="PS50181"/>
    </source>
</evidence>
<comment type="caution">
    <text evidence="2">The sequence shown here is derived from an EMBL/GenBank/DDBJ whole genome shotgun (WGS) entry which is preliminary data.</text>
</comment>
<evidence type="ECO:0000313" key="2">
    <source>
        <dbReference type="EMBL" id="KAF7637997.1"/>
    </source>
</evidence>
<name>A0A8S9ZWK2_9BILA</name>